<sequence length="590" mass="68385">MACRIISTGEMVAGAKRWYNIERSKERGILMQQTRLPLPVGTTDFKRICRENYYVDKTLLIKDLLDEKVSNILFTRPRRFGKTLNMDMLRTFFEKTDVDTSSYFKDKAIWQQGESYRQQQGQYPVIFLSLKDIKAQDWETAYELLKMIISSEYARHPELQAGNEISQQDKDFYEKIVNKNANKADYMLSLQILSRMLYQYYKKAPVIIIDEYDTPIQEGFVNNYYNEAIRFIRNFFSAALKDNPYITMSIMTGILRVAKESIFSGLNNIRVDSVLDDTFSAYFGFTEGEVKIITQYYNVTEKLAEIKSWYDGYRFGSTEIYNPWSVINYISSSCKAIPYWSQTSENTIIHEILKKYNEATYRNLHELLKENGQVSSVIKTNIIYPELKGPQTDILGFLLMTGYLKATEMILNEDGEHLCRLNIPNKEIRTIYRKEIISLLIAEVGDMTVTDLRDALLNKDSAVIKETLGRFMMQTISYYDGLRESYYHGLMLGLITIFEYTHFIRSNRESGTGRYDIQLIPKNAGMPGIIIEIKAGEAKDDDCALSKLAQVAFDQIEEKKYDTELRSLGVSVIHKYGIAFANKRVELKTN</sequence>
<proteinExistence type="predicted"/>
<accession>R6WKZ2</accession>
<gene>
    <name evidence="2" type="ORF">BN587_00730</name>
</gene>
<dbReference type="Pfam" id="PF09820">
    <property type="entry name" value="AAA-ATPase_like"/>
    <property type="match status" value="1"/>
</dbReference>
<evidence type="ECO:0000259" key="1">
    <source>
        <dbReference type="Pfam" id="PF09820"/>
    </source>
</evidence>
<dbReference type="Pfam" id="PF08011">
    <property type="entry name" value="PDDEXK_9"/>
    <property type="match status" value="1"/>
</dbReference>
<dbReference type="AlphaFoldDB" id="R6WKZ2"/>
<dbReference type="InterPro" id="IPR018631">
    <property type="entry name" value="AAA-ATPase-like_dom"/>
</dbReference>
<dbReference type="EMBL" id="CBGL010000101">
    <property type="protein sequence ID" value="CDD11833.1"/>
    <property type="molecule type" value="Genomic_DNA"/>
</dbReference>
<dbReference type="PANTHER" id="PTHR34825:SF1">
    <property type="entry name" value="AAA-ATPASE-LIKE DOMAIN-CONTAINING PROTEIN"/>
    <property type="match status" value="1"/>
</dbReference>
<dbReference type="PANTHER" id="PTHR34825">
    <property type="entry name" value="CONSERVED PROTEIN, WITH A WEAK D-GALACTARATE DEHYDRATASE/ALTRONATE HYDROLASE DOMAIN"/>
    <property type="match status" value="1"/>
</dbReference>
<feature type="domain" description="AAA-ATPase-like" evidence="1">
    <location>
        <begin position="39"/>
        <end position="263"/>
    </location>
</feature>
<reference evidence="2" key="1">
    <citation type="submission" date="2012-11" db="EMBL/GenBank/DDBJ databases">
        <title>Dependencies among metagenomic species, viruses, plasmids and units of genetic variation.</title>
        <authorList>
            <person name="Nielsen H.B."/>
            <person name="Almeida M."/>
            <person name="Juncker A.S."/>
            <person name="Rasmussen S."/>
            <person name="Li J."/>
            <person name="Sunagawa S."/>
            <person name="Plichta D."/>
            <person name="Gautier L."/>
            <person name="Le Chatelier E."/>
            <person name="Peletier E."/>
            <person name="Bonde I."/>
            <person name="Nielsen T."/>
            <person name="Manichanh C."/>
            <person name="Arumugam M."/>
            <person name="Batto J."/>
            <person name="Santos M.B.Q.D."/>
            <person name="Blom N."/>
            <person name="Borruel N."/>
            <person name="Burgdorf K.S."/>
            <person name="Boumezbeur F."/>
            <person name="Casellas F."/>
            <person name="Dore J."/>
            <person name="Guarner F."/>
            <person name="Hansen T."/>
            <person name="Hildebrand F."/>
            <person name="Kaas R.S."/>
            <person name="Kennedy S."/>
            <person name="Kristiansen K."/>
            <person name="Kultima J.R."/>
            <person name="Leonard P."/>
            <person name="Levenez F."/>
            <person name="Lund O."/>
            <person name="Moumen B."/>
            <person name="Le Paslier D."/>
            <person name="Pons N."/>
            <person name="Pedersen O."/>
            <person name="Prifti E."/>
            <person name="Qin J."/>
            <person name="Raes J."/>
            <person name="Tap J."/>
            <person name="Tims S."/>
            <person name="Ussery D.W."/>
            <person name="Yamada T."/>
            <person name="MetaHit consortium"/>
            <person name="Renault P."/>
            <person name="Sicheritz-Ponten T."/>
            <person name="Bork P."/>
            <person name="Wang J."/>
            <person name="Brunak S."/>
            <person name="Ehrlich S.D."/>
        </authorList>
    </citation>
    <scope>NUCLEOTIDE SEQUENCE [LARGE SCALE GENOMIC DNA]</scope>
</reference>
<dbReference type="InterPro" id="IPR027417">
    <property type="entry name" value="P-loop_NTPase"/>
</dbReference>
<dbReference type="Proteomes" id="UP000014937">
    <property type="component" value="Unassembled WGS sequence"/>
</dbReference>
<comment type="caution">
    <text evidence="2">The sequence shown here is derived from an EMBL/GenBank/DDBJ whole genome shotgun (WGS) entry which is preliminary data.</text>
</comment>
<dbReference type="HOGENOM" id="CLU_021114_1_2_9"/>
<protein>
    <recommendedName>
        <fullName evidence="1">AAA-ATPase-like domain-containing protein</fullName>
    </recommendedName>
</protein>
<evidence type="ECO:0000313" key="2">
    <source>
        <dbReference type="EMBL" id="CDD11833.1"/>
    </source>
</evidence>
<dbReference type="InterPro" id="IPR012547">
    <property type="entry name" value="PDDEXK_9"/>
</dbReference>
<organism evidence="2">
    <name type="scientific">Phascolarctobacterium succinatutens CAG:287</name>
    <dbReference type="NCBI Taxonomy" id="1263101"/>
    <lineage>
        <taxon>Bacteria</taxon>
        <taxon>Bacillati</taxon>
        <taxon>Bacillota</taxon>
        <taxon>Negativicutes</taxon>
        <taxon>Acidaminococcales</taxon>
        <taxon>Acidaminococcaceae</taxon>
        <taxon>Phascolarctobacterium</taxon>
    </lineage>
</organism>
<dbReference type="SUPFAM" id="SSF52540">
    <property type="entry name" value="P-loop containing nucleoside triphosphate hydrolases"/>
    <property type="match status" value="1"/>
</dbReference>
<name>R6WKZ2_9FIRM</name>